<protein>
    <recommendedName>
        <fullName evidence="3">HMA domain-containing protein</fullName>
    </recommendedName>
</protein>
<gene>
    <name evidence="1" type="ORF">NMU03_12470</name>
</gene>
<keyword evidence="2" id="KW-1185">Reference proteome</keyword>
<evidence type="ECO:0008006" key="3">
    <source>
        <dbReference type="Google" id="ProtNLM"/>
    </source>
</evidence>
<reference evidence="1" key="1">
    <citation type="submission" date="2022-07" db="EMBL/GenBank/DDBJ databases">
        <title>Faecal culturing of patients with breast cancer.</title>
        <authorList>
            <person name="Teng N.M.Y."/>
            <person name="Kiu R."/>
            <person name="Evans R."/>
            <person name="Baker D.J."/>
            <person name="Zenner C."/>
            <person name="Robinson S.D."/>
            <person name="Hall L.J."/>
        </authorList>
    </citation>
    <scope>NUCLEOTIDE SEQUENCE</scope>
    <source>
        <strain evidence="1">LH1062</strain>
    </source>
</reference>
<dbReference type="RefSeq" id="WP_290138793.1">
    <property type="nucleotide sequence ID" value="NZ_CP101620.1"/>
</dbReference>
<dbReference type="Proteomes" id="UP001060112">
    <property type="component" value="Chromosome"/>
</dbReference>
<name>A0ABY5I3C1_9FIRM</name>
<accession>A0ABY5I3C1</accession>
<evidence type="ECO:0000313" key="2">
    <source>
        <dbReference type="Proteomes" id="UP001060112"/>
    </source>
</evidence>
<dbReference type="EMBL" id="CP101620">
    <property type="protein sequence ID" value="UTY38460.1"/>
    <property type="molecule type" value="Genomic_DNA"/>
</dbReference>
<organism evidence="1 2">
    <name type="scientific">Allocoprobacillus halotolerans</name>
    <dbReference type="NCBI Taxonomy" id="2944914"/>
    <lineage>
        <taxon>Bacteria</taxon>
        <taxon>Bacillati</taxon>
        <taxon>Bacillota</taxon>
        <taxon>Erysipelotrichia</taxon>
        <taxon>Erysipelotrichales</taxon>
        <taxon>Erysipelotrichaceae</taxon>
        <taxon>Allocoprobacillus</taxon>
    </lineage>
</organism>
<evidence type="ECO:0000313" key="1">
    <source>
        <dbReference type="EMBL" id="UTY38460.1"/>
    </source>
</evidence>
<sequence>MKKKFDVIGMTCSAHVDKAVRGLDGVLIRKLTYIMIGISGLLNLI</sequence>
<proteinExistence type="predicted"/>